<gene>
    <name evidence="2" type="ORF">Cvel_4528</name>
</gene>
<protein>
    <submittedName>
        <fullName evidence="2">Uncharacterized protein</fullName>
    </submittedName>
</protein>
<dbReference type="VEuPathDB" id="CryptoDB:Cvel_4528"/>
<feature type="compositionally biased region" description="Basic and acidic residues" evidence="1">
    <location>
        <begin position="59"/>
        <end position="73"/>
    </location>
</feature>
<evidence type="ECO:0000313" key="2">
    <source>
        <dbReference type="EMBL" id="CEM27071.1"/>
    </source>
</evidence>
<evidence type="ECO:0000256" key="1">
    <source>
        <dbReference type="SAM" id="MobiDB-lite"/>
    </source>
</evidence>
<name>A0A0G4GDJ6_9ALVE</name>
<feature type="region of interest" description="Disordered" evidence="1">
    <location>
        <begin position="59"/>
        <end position="101"/>
    </location>
</feature>
<organism evidence="2">
    <name type="scientific">Chromera velia CCMP2878</name>
    <dbReference type="NCBI Taxonomy" id="1169474"/>
    <lineage>
        <taxon>Eukaryota</taxon>
        <taxon>Sar</taxon>
        <taxon>Alveolata</taxon>
        <taxon>Colpodellida</taxon>
        <taxon>Chromeraceae</taxon>
        <taxon>Chromera</taxon>
    </lineage>
</organism>
<sequence length="101" mass="11331">MVLYADDRKTDIKANLYCLEGRARVPNAKSVNYEDLLLPVSAIPEVLGVIPANAVMGKKKDPVRLRRIPKSDVKASAQRRTGQLRTEKGPIHPQGRRRETK</sequence>
<accession>A0A0G4GDJ6</accession>
<dbReference type="AlphaFoldDB" id="A0A0G4GDJ6"/>
<proteinExistence type="predicted"/>
<reference evidence="2" key="1">
    <citation type="submission" date="2014-11" db="EMBL/GenBank/DDBJ databases">
        <authorList>
            <person name="Otto D Thomas"/>
            <person name="Naeem Raeece"/>
        </authorList>
    </citation>
    <scope>NUCLEOTIDE SEQUENCE</scope>
</reference>
<dbReference type="EMBL" id="CDMZ01001092">
    <property type="protein sequence ID" value="CEM27071.1"/>
    <property type="molecule type" value="Genomic_DNA"/>
</dbReference>